<gene>
    <name evidence="1" type="ORF">ITI46_19510</name>
</gene>
<reference evidence="1 2" key="1">
    <citation type="submission" date="2020-11" db="EMBL/GenBank/DDBJ databases">
        <title>Streptomyces spirodelae sp. nov., isolated from duckweed.</title>
        <authorList>
            <person name="Saimee Y."/>
            <person name="Duangmal K."/>
        </authorList>
    </citation>
    <scope>NUCLEOTIDE SEQUENCE [LARGE SCALE GENOMIC DNA]</scope>
    <source>
        <strain evidence="1 2">S16-07</strain>
    </source>
</reference>
<protein>
    <submittedName>
        <fullName evidence="1">Uncharacterized protein</fullName>
    </submittedName>
</protein>
<proteinExistence type="predicted"/>
<accession>A0ABS3XEL1</accession>
<organism evidence="1 2">
    <name type="scientific">Streptomyces oryzae</name>
    <dbReference type="NCBI Taxonomy" id="1434886"/>
    <lineage>
        <taxon>Bacteria</taxon>
        <taxon>Bacillati</taxon>
        <taxon>Actinomycetota</taxon>
        <taxon>Actinomycetes</taxon>
        <taxon>Kitasatosporales</taxon>
        <taxon>Streptomycetaceae</taxon>
        <taxon>Streptomyces</taxon>
    </lineage>
</organism>
<dbReference type="EMBL" id="JADKMA010000097">
    <property type="protein sequence ID" value="MBO8193832.1"/>
    <property type="molecule type" value="Genomic_DNA"/>
</dbReference>
<keyword evidence="2" id="KW-1185">Reference proteome</keyword>
<evidence type="ECO:0000313" key="1">
    <source>
        <dbReference type="EMBL" id="MBO8193832.1"/>
    </source>
</evidence>
<dbReference type="Proteomes" id="UP001519064">
    <property type="component" value="Unassembled WGS sequence"/>
</dbReference>
<dbReference type="RefSeq" id="WP_209240947.1">
    <property type="nucleotide sequence ID" value="NZ_JADKMA010000097.1"/>
</dbReference>
<name>A0ABS3XEL1_9ACTN</name>
<evidence type="ECO:0000313" key="2">
    <source>
        <dbReference type="Proteomes" id="UP001519064"/>
    </source>
</evidence>
<comment type="caution">
    <text evidence="1">The sequence shown here is derived from an EMBL/GenBank/DDBJ whole genome shotgun (WGS) entry which is preliminary data.</text>
</comment>
<sequence length="84" mass="9390">MTLLVADPNSKTWFAEYYRELGAFRKAREILLTVCAARNLSLSEDDKERIASCEDSDVLGKWFDNAITATTADEIFAEQSAAPQ</sequence>